<protein>
    <submittedName>
        <fullName evidence="1">Uncharacterized protein</fullName>
    </submittedName>
</protein>
<gene>
    <name evidence="1" type="ORF">PCON_09133</name>
</gene>
<keyword evidence="2" id="KW-1185">Reference proteome</keyword>
<sequence>MKHLTVFLLRVHTSILSVKFHNYQPSIHSISPSSSTSSVCFL</sequence>
<name>U4L1T4_PYROM</name>
<dbReference type="Proteomes" id="UP000018144">
    <property type="component" value="Unassembled WGS sequence"/>
</dbReference>
<organism evidence="1 2">
    <name type="scientific">Pyronema omphalodes (strain CBS 100304)</name>
    <name type="common">Pyronema confluens</name>
    <dbReference type="NCBI Taxonomy" id="1076935"/>
    <lineage>
        <taxon>Eukaryota</taxon>
        <taxon>Fungi</taxon>
        <taxon>Dikarya</taxon>
        <taxon>Ascomycota</taxon>
        <taxon>Pezizomycotina</taxon>
        <taxon>Pezizomycetes</taxon>
        <taxon>Pezizales</taxon>
        <taxon>Pyronemataceae</taxon>
        <taxon>Pyronema</taxon>
    </lineage>
</organism>
<dbReference type="AlphaFoldDB" id="U4L1T4"/>
<proteinExistence type="predicted"/>
<dbReference type="EMBL" id="HF935474">
    <property type="protein sequence ID" value="CCX09540.1"/>
    <property type="molecule type" value="Genomic_DNA"/>
</dbReference>
<accession>U4L1T4</accession>
<reference evidence="1 2" key="1">
    <citation type="journal article" date="2013" name="PLoS Genet.">
        <title>The genome and development-dependent transcriptomes of Pyronema confluens: a window into fungal evolution.</title>
        <authorList>
            <person name="Traeger S."/>
            <person name="Altegoer F."/>
            <person name="Freitag M."/>
            <person name="Gabaldon T."/>
            <person name="Kempken F."/>
            <person name="Kumar A."/>
            <person name="Marcet-Houben M."/>
            <person name="Poggeler S."/>
            <person name="Stajich J.E."/>
            <person name="Nowrousian M."/>
        </authorList>
    </citation>
    <scope>NUCLEOTIDE SEQUENCE [LARGE SCALE GENOMIC DNA]</scope>
    <source>
        <strain evidence="2">CBS 100304</strain>
        <tissue evidence="1">Vegetative mycelium</tissue>
    </source>
</reference>
<evidence type="ECO:0000313" key="1">
    <source>
        <dbReference type="EMBL" id="CCX09540.1"/>
    </source>
</evidence>
<evidence type="ECO:0000313" key="2">
    <source>
        <dbReference type="Proteomes" id="UP000018144"/>
    </source>
</evidence>